<dbReference type="InterPro" id="IPR013977">
    <property type="entry name" value="GcvT_C"/>
</dbReference>
<gene>
    <name evidence="4" type="ORF">BDZ31_003730</name>
</gene>
<keyword evidence="5" id="KW-1185">Reference proteome</keyword>
<dbReference type="NCBIfam" id="TIGR03317">
    <property type="entry name" value="ygfZ_signature"/>
    <property type="match status" value="1"/>
</dbReference>
<dbReference type="Proteomes" id="UP000585272">
    <property type="component" value="Unassembled WGS sequence"/>
</dbReference>
<dbReference type="PIRSF" id="PIRSF006487">
    <property type="entry name" value="GcvT"/>
    <property type="match status" value="1"/>
</dbReference>
<dbReference type="InterPro" id="IPR045179">
    <property type="entry name" value="YgfZ/GcvT"/>
</dbReference>
<comment type="caution">
    <text evidence="4">The sequence shown here is derived from an EMBL/GenBank/DDBJ whole genome shotgun (WGS) entry which is preliminary data.</text>
</comment>
<evidence type="ECO:0000256" key="1">
    <source>
        <dbReference type="ARBA" id="ARBA00022946"/>
    </source>
</evidence>
<dbReference type="GO" id="GO:0016226">
    <property type="term" value="P:iron-sulfur cluster assembly"/>
    <property type="evidence" value="ECO:0007669"/>
    <property type="project" value="TreeGrafter"/>
</dbReference>
<dbReference type="Pfam" id="PF08669">
    <property type="entry name" value="GCV_T_C"/>
    <property type="match status" value="1"/>
</dbReference>
<dbReference type="Gene3D" id="3.30.1360.120">
    <property type="entry name" value="Probable tRNA modification gtpase trme, domain 1"/>
    <property type="match status" value="1"/>
</dbReference>
<evidence type="ECO:0000313" key="4">
    <source>
        <dbReference type="EMBL" id="MBB4664127.1"/>
    </source>
</evidence>
<organism evidence="4 5">
    <name type="scientific">Conexibacter arvalis</name>
    <dbReference type="NCBI Taxonomy" id="912552"/>
    <lineage>
        <taxon>Bacteria</taxon>
        <taxon>Bacillati</taxon>
        <taxon>Actinomycetota</taxon>
        <taxon>Thermoleophilia</taxon>
        <taxon>Solirubrobacterales</taxon>
        <taxon>Conexibacteraceae</taxon>
        <taxon>Conexibacter</taxon>
    </lineage>
</organism>
<feature type="domain" description="Aminomethyltransferase C-terminal" evidence="3">
    <location>
        <begin position="247"/>
        <end position="315"/>
    </location>
</feature>
<dbReference type="PANTHER" id="PTHR22602">
    <property type="entry name" value="TRANSFERASE CAF17, MITOCHONDRIAL-RELATED"/>
    <property type="match status" value="1"/>
</dbReference>
<dbReference type="InterPro" id="IPR027266">
    <property type="entry name" value="TrmE/GcvT-like"/>
</dbReference>
<evidence type="ECO:0000259" key="2">
    <source>
        <dbReference type="Pfam" id="PF01571"/>
    </source>
</evidence>
<dbReference type="InterPro" id="IPR017703">
    <property type="entry name" value="YgfZ/GCV_T_CS"/>
</dbReference>
<dbReference type="PANTHER" id="PTHR22602:SF0">
    <property type="entry name" value="TRANSFERASE CAF17, MITOCHONDRIAL-RELATED"/>
    <property type="match status" value="1"/>
</dbReference>
<dbReference type="EMBL" id="JACHNU010000006">
    <property type="protein sequence ID" value="MBB4664127.1"/>
    <property type="molecule type" value="Genomic_DNA"/>
</dbReference>
<protein>
    <submittedName>
        <fullName evidence="4">Folate-binding protein YgfZ</fullName>
    </submittedName>
</protein>
<sequence length="315" mass="33329">MSTTGQLSEQERAVRAGAGLVDRSERGKLALTGGEAKRFLQGQVTQDVEALEPGSGAYAAFLTNKGKMLGDLRILDAGDELLLDTERVALQALFTMIRRYSLGFDVELHRRTLERGLLSLVGPESRALLGDAAASLGTAEHDHVAAELDGIPLRLVATWAGVDLIVESGRTAELAAALAARGATPVDEEVAEALRVEAGRPRYGVDLDDATIPQEAGLNERAVSFTKGCYVGQETVARLFYKGKPNRHLRGLRLSEPVAPGTELTLDGRRVGAVGGVARSPRHGPIALALVRREAEPGATVQAGAATAEVVELPF</sequence>
<accession>A0A840IGF6</accession>
<dbReference type="AlphaFoldDB" id="A0A840IGF6"/>
<keyword evidence="1" id="KW-0809">Transit peptide</keyword>
<name>A0A840IGF6_9ACTN</name>
<evidence type="ECO:0000313" key="5">
    <source>
        <dbReference type="Proteomes" id="UP000585272"/>
    </source>
</evidence>
<dbReference type="InterPro" id="IPR006222">
    <property type="entry name" value="GCVT_N"/>
</dbReference>
<evidence type="ECO:0000259" key="3">
    <source>
        <dbReference type="Pfam" id="PF08669"/>
    </source>
</evidence>
<reference evidence="4 5" key="1">
    <citation type="submission" date="2020-08" db="EMBL/GenBank/DDBJ databases">
        <title>Genomic Encyclopedia of Archaeal and Bacterial Type Strains, Phase II (KMG-II): from individual species to whole genera.</title>
        <authorList>
            <person name="Goeker M."/>
        </authorList>
    </citation>
    <scope>NUCLEOTIDE SEQUENCE [LARGE SCALE GENOMIC DNA]</scope>
    <source>
        <strain evidence="4 5">DSM 23288</strain>
    </source>
</reference>
<feature type="domain" description="GCVT N-terminal" evidence="2">
    <location>
        <begin position="9"/>
        <end position="226"/>
    </location>
</feature>
<proteinExistence type="predicted"/>
<dbReference type="Pfam" id="PF01571">
    <property type="entry name" value="GCV_T"/>
    <property type="match status" value="1"/>
</dbReference>
<dbReference type="RefSeq" id="WP_183343895.1">
    <property type="nucleotide sequence ID" value="NZ_JACHNU010000006.1"/>
</dbReference>
<dbReference type="SUPFAM" id="SSF103025">
    <property type="entry name" value="Folate-binding domain"/>
    <property type="match status" value="1"/>
</dbReference>